<keyword evidence="14" id="KW-1003">Cell membrane</keyword>
<sequence>MGASLSLVPVLDYFARRECLRAGLHQNAVTLPYPDGGAGATCTVQYWAPHGEPELPPLLLVHGFGPRADWQWRCQVGPLSRHFHVIIPDLLGFGGSAYPSETAPPPTEATQAAVLVALLGALPGMERRRVAVAGTSYGGFVAYWLAREAGPARVGPVVIASSDLLKTAADDRAFLKRAGEGWGGVDEILLPAEPAALRKLLELASCRPPPRLVTPDFLLRDFIQKLFTQNRERLVHLLKGITVGTEKFQVTPISQEVLIIWGDHDQLFPVEKAFAVQSCVGRALNGTARLEVIPKTGHAPQLEDPARFNKVMLDFLLASHKPDPSDSFDVEIKLLFQTGFDEAELRSYTSVIHANVYQTIKILYEGAKELAQVEPDSSKYVLSPDNQEIGEKLSETGARLEYPSLNKERVQDETYSRGSILQVPDCAQYFMENLDRLSEVDYVPTKEDVLHARVRTNGVVETQFSPLGESKRGGEVYRLYDVGGQRNERRKWIHLFEGVNAVIFCAAISEYDQMLFEDETKNRMMETKELFDWVLKQRCFEKTSFMLFLNKFDIFERKIQKVPLSVCEWFKDYQPTAPGKQEVEHAYEFVKKKFEELYFQSSKPDRVDRVFKIYRTTALDQKLVKKTFKLIDESMRRSREGT</sequence>
<keyword evidence="9 14" id="KW-0564">Palmitate</keyword>
<comment type="similarity">
    <text evidence="2 14">Belongs to the G-alpha family.</text>
</comment>
<keyword evidence="4 13" id="KW-0479">Metal-binding</keyword>
<dbReference type="SUPFAM" id="SSF52540">
    <property type="entry name" value="P-loop containing nucleoside triphosphate hydrolases"/>
    <property type="match status" value="1"/>
</dbReference>
<feature type="binding site" evidence="13">
    <location>
        <position position="456"/>
    </location>
    <ligand>
        <name>Mg(2+)</name>
        <dbReference type="ChEBI" id="CHEBI:18420"/>
    </ligand>
</feature>
<evidence type="ECO:0000313" key="16">
    <source>
        <dbReference type="EMBL" id="PWZ52480.1"/>
    </source>
</evidence>
<evidence type="ECO:0000256" key="3">
    <source>
        <dbReference type="ARBA" id="ARBA00022707"/>
    </source>
</evidence>
<keyword evidence="7 13" id="KW-0460">Magnesium</keyword>
<dbReference type="SMART" id="SM00275">
    <property type="entry name" value="G_alpha"/>
    <property type="match status" value="1"/>
</dbReference>
<dbReference type="Pfam" id="PF00503">
    <property type="entry name" value="G-alpha"/>
    <property type="match status" value="1"/>
</dbReference>
<feature type="binding site" evidence="12">
    <location>
        <begin position="550"/>
        <end position="553"/>
    </location>
    <ligand>
        <name>GTP</name>
        <dbReference type="ChEBI" id="CHEBI:37565"/>
    </ligand>
</feature>
<evidence type="ECO:0000256" key="14">
    <source>
        <dbReference type="RuleBase" id="RU368109"/>
    </source>
</evidence>
<dbReference type="GO" id="GO:0007188">
    <property type="term" value="P:adenylate cyclase-modulating G protein-coupled receptor signaling pathway"/>
    <property type="evidence" value="ECO:0007669"/>
    <property type="project" value="UniProtKB-UniRule"/>
</dbReference>
<evidence type="ECO:0000256" key="1">
    <source>
        <dbReference type="ARBA" id="ARBA00001946"/>
    </source>
</evidence>
<dbReference type="Gene3D" id="3.40.50.1820">
    <property type="entry name" value="alpha/beta hydrolase"/>
    <property type="match status" value="1"/>
</dbReference>
<dbReference type="GO" id="GO:0003924">
    <property type="term" value="F:GTPase activity"/>
    <property type="evidence" value="ECO:0007669"/>
    <property type="project" value="InterPro"/>
</dbReference>
<dbReference type="InterPro" id="IPR011025">
    <property type="entry name" value="GproteinA_insert"/>
</dbReference>
<dbReference type="PRINTS" id="PR00318">
    <property type="entry name" value="GPROTEINA"/>
</dbReference>
<feature type="domain" description="AB hydrolase-1" evidence="15">
    <location>
        <begin position="58"/>
        <end position="310"/>
    </location>
</feature>
<dbReference type="GO" id="GO:0046872">
    <property type="term" value="F:metal ion binding"/>
    <property type="evidence" value="ECO:0007669"/>
    <property type="project" value="UniProtKB-UniRule"/>
</dbReference>
<dbReference type="GO" id="GO:0005525">
    <property type="term" value="F:GTP binding"/>
    <property type="evidence" value="ECO:0007669"/>
    <property type="project" value="UniProtKB-UniRule"/>
</dbReference>
<dbReference type="Proteomes" id="UP000251960">
    <property type="component" value="Chromosome 1"/>
</dbReference>
<keyword evidence="5 12" id="KW-0547">Nucleotide-binding</keyword>
<comment type="subunit">
    <text evidence="14">G proteins are composed of 3 units; alpha, beta and gamma. The alpha chain contains the guanine nucleotide binding site.</text>
</comment>
<proteinExistence type="inferred from homology"/>
<dbReference type="PRINTS" id="PR00111">
    <property type="entry name" value="ABHYDROLASE"/>
</dbReference>
<name>A0A317Y1H1_MAIZE</name>
<organism evidence="16">
    <name type="scientific">Zea mays</name>
    <name type="common">Maize</name>
    <dbReference type="NCBI Taxonomy" id="4577"/>
    <lineage>
        <taxon>Eukaryota</taxon>
        <taxon>Viridiplantae</taxon>
        <taxon>Streptophyta</taxon>
        <taxon>Embryophyta</taxon>
        <taxon>Tracheophyta</taxon>
        <taxon>Spermatophyta</taxon>
        <taxon>Magnoliopsida</taxon>
        <taxon>Liliopsida</taxon>
        <taxon>Poales</taxon>
        <taxon>Poaceae</taxon>
        <taxon>PACMAD clade</taxon>
        <taxon>Panicoideae</taxon>
        <taxon>Andropogonodae</taxon>
        <taxon>Andropogoneae</taxon>
        <taxon>Tripsacinae</taxon>
        <taxon>Zea</taxon>
    </lineage>
</organism>
<evidence type="ECO:0000256" key="8">
    <source>
        <dbReference type="ARBA" id="ARBA00023134"/>
    </source>
</evidence>
<dbReference type="PANTHER" id="PTHR10218">
    <property type="entry name" value="GTP-BINDING PROTEIN ALPHA SUBUNIT"/>
    <property type="match status" value="1"/>
</dbReference>
<evidence type="ECO:0000259" key="15">
    <source>
        <dbReference type="Pfam" id="PF12697"/>
    </source>
</evidence>
<keyword evidence="14" id="KW-0472">Membrane</keyword>
<dbReference type="CDD" id="cd00066">
    <property type="entry name" value="G-alpha"/>
    <property type="match status" value="1"/>
</dbReference>
<dbReference type="SUPFAM" id="SSF47895">
    <property type="entry name" value="Transducin (alpha subunit), insertion domain"/>
    <property type="match status" value="1"/>
</dbReference>
<dbReference type="GO" id="GO:0005834">
    <property type="term" value="C:heterotrimeric G-protein complex"/>
    <property type="evidence" value="ECO:0007669"/>
    <property type="project" value="UniProtKB-UniRule"/>
</dbReference>
<evidence type="ECO:0000256" key="2">
    <source>
        <dbReference type="ARBA" id="ARBA00005804"/>
    </source>
</evidence>
<accession>A0A317Y1H1</accession>
<dbReference type="AlphaFoldDB" id="A0A317Y1H1"/>
<dbReference type="InterPro" id="IPR029058">
    <property type="entry name" value="AB_hydrolase_fold"/>
</dbReference>
<keyword evidence="10 14" id="KW-0807">Transducer</keyword>
<dbReference type="Gene3D" id="3.40.50.300">
    <property type="entry name" value="P-loop containing nucleotide triphosphate hydrolases"/>
    <property type="match status" value="1"/>
</dbReference>
<comment type="subcellular location">
    <subcellularLocation>
        <location evidence="14">Cell membrane</location>
    </subcellularLocation>
</comment>
<evidence type="ECO:0000256" key="6">
    <source>
        <dbReference type="ARBA" id="ARBA00022801"/>
    </source>
</evidence>
<evidence type="ECO:0000256" key="12">
    <source>
        <dbReference type="PIRSR" id="PIRSR601019-1"/>
    </source>
</evidence>
<dbReference type="InterPro" id="IPR002976">
    <property type="entry name" value="Plant_Gprotein_alpha"/>
</dbReference>
<dbReference type="Pfam" id="PF12697">
    <property type="entry name" value="Abhydrolase_6"/>
    <property type="match status" value="1"/>
</dbReference>
<dbReference type="PROSITE" id="PS51882">
    <property type="entry name" value="G_ALPHA"/>
    <property type="match status" value="1"/>
</dbReference>
<dbReference type="GO" id="GO:0001664">
    <property type="term" value="F:G protein-coupled receptor binding"/>
    <property type="evidence" value="ECO:0007669"/>
    <property type="project" value="UniProtKB-UniRule"/>
</dbReference>
<reference evidence="16" key="1">
    <citation type="journal article" date="2018" name="Nat. Genet.">
        <title>Extensive intraspecific gene order and gene structural variations between Mo17 and other maize genomes.</title>
        <authorList>
            <person name="Sun S."/>
            <person name="Zhou Y."/>
            <person name="Chen J."/>
            <person name="Shi J."/>
            <person name="Zhao H."/>
            <person name="Zhao H."/>
            <person name="Song W."/>
            <person name="Zhang M."/>
            <person name="Cui Y."/>
            <person name="Dong X."/>
            <person name="Liu H."/>
            <person name="Ma X."/>
            <person name="Jiao Y."/>
            <person name="Wang B."/>
            <person name="Wei X."/>
            <person name="Stein J.C."/>
            <person name="Glaubitz J.C."/>
            <person name="Lu F."/>
            <person name="Yu G."/>
            <person name="Liang C."/>
            <person name="Fengler K."/>
            <person name="Li B."/>
            <person name="Rafalski A."/>
            <person name="Schnable P.S."/>
            <person name="Ware D.H."/>
            <person name="Buckler E.S."/>
            <person name="Lai J."/>
        </authorList>
    </citation>
    <scope>NUCLEOTIDE SEQUENCE [LARGE SCALE GENOMIC DNA]</scope>
    <source>
        <tissue evidence="16">Seedling</tissue>
    </source>
</reference>
<dbReference type="InterPro" id="IPR001019">
    <property type="entry name" value="Gprotein_alpha_su"/>
</dbReference>
<evidence type="ECO:0000256" key="13">
    <source>
        <dbReference type="PIRSR" id="PIRSR601019-2"/>
    </source>
</evidence>
<comment type="caution">
    <text evidence="16">The sequence shown here is derived from an EMBL/GenBank/DDBJ whole genome shotgun (WGS) entry which is preliminary data.</text>
</comment>
<comment type="cofactor">
    <cofactor evidence="1">
        <name>Mg(2+)</name>
        <dbReference type="ChEBI" id="CHEBI:18420"/>
    </cofactor>
</comment>
<dbReference type="InterPro" id="IPR000073">
    <property type="entry name" value="AB_hydrolase_1"/>
</dbReference>
<dbReference type="PANTHER" id="PTHR10218:SF302">
    <property type="entry name" value="GUANINE NUCLEOTIDE-BINDING PROTEIN ALPHA-5 SUBUNIT"/>
    <property type="match status" value="1"/>
</dbReference>
<dbReference type="ExpressionAtlas" id="A0A317Y1H1">
    <property type="expression patterns" value="baseline and differential"/>
</dbReference>
<feature type="binding site" evidence="12">
    <location>
        <begin position="450"/>
        <end position="456"/>
    </location>
    <ligand>
        <name>GTP</name>
        <dbReference type="ChEBI" id="CHEBI:37565"/>
    </ligand>
</feature>
<keyword evidence="3 14" id="KW-0519">Myristate</keyword>
<evidence type="ECO:0000256" key="11">
    <source>
        <dbReference type="ARBA" id="ARBA00023288"/>
    </source>
</evidence>
<dbReference type="InterPro" id="IPR027417">
    <property type="entry name" value="P-loop_NTPase"/>
</dbReference>
<evidence type="ECO:0000256" key="10">
    <source>
        <dbReference type="ARBA" id="ARBA00023224"/>
    </source>
</evidence>
<feature type="binding site" evidence="12">
    <location>
        <position position="618"/>
    </location>
    <ligand>
        <name>GTP</name>
        <dbReference type="ChEBI" id="CHEBI:37565"/>
    </ligand>
</feature>
<dbReference type="GO" id="GO:0031683">
    <property type="term" value="F:G-protein beta/gamma-subunit complex binding"/>
    <property type="evidence" value="ECO:0007669"/>
    <property type="project" value="UniProtKB-UniRule"/>
</dbReference>
<dbReference type="Gene3D" id="1.10.400.10">
    <property type="entry name" value="GI Alpha 1, domain 2-like"/>
    <property type="match status" value="1"/>
</dbReference>
<evidence type="ECO:0000256" key="7">
    <source>
        <dbReference type="ARBA" id="ARBA00022842"/>
    </source>
</evidence>
<dbReference type="EMBL" id="NCVQ01000001">
    <property type="protein sequence ID" value="PWZ52480.1"/>
    <property type="molecule type" value="Genomic_DNA"/>
</dbReference>
<keyword evidence="8 12" id="KW-0342">GTP-binding</keyword>
<dbReference type="FunFam" id="3.40.50.300:FF:000733">
    <property type="entry name" value="Guanine nucleotide-binding protein alpha-1 subunit"/>
    <property type="match status" value="1"/>
</dbReference>
<feature type="binding site" evidence="12">
    <location>
        <begin position="481"/>
        <end position="485"/>
    </location>
    <ligand>
        <name>GTP</name>
        <dbReference type="ChEBI" id="CHEBI:37565"/>
    </ligand>
</feature>
<protein>
    <recommendedName>
        <fullName evidence="14">Guanine nucleotide-binding protein alpha subunit</fullName>
        <shortName evidence="14">GP-alpha</shortName>
    </recommendedName>
</protein>
<keyword evidence="6" id="KW-0378">Hydrolase</keyword>
<evidence type="ECO:0000256" key="4">
    <source>
        <dbReference type="ARBA" id="ARBA00022723"/>
    </source>
</evidence>
<dbReference type="SUPFAM" id="SSF53474">
    <property type="entry name" value="alpha/beta-Hydrolases"/>
    <property type="match status" value="1"/>
</dbReference>
<dbReference type="PRINTS" id="PR01242">
    <property type="entry name" value="GPROTEINAPLT"/>
</dbReference>
<evidence type="ECO:0000256" key="5">
    <source>
        <dbReference type="ARBA" id="ARBA00022741"/>
    </source>
</evidence>
<comment type="function">
    <text evidence="14">Guanine nucleotide-binding proteins (G proteins) are involved as modulators or transducers in various transmembrane signaling systems.</text>
</comment>
<comment type="domain">
    <text evidence="14">The helical domain is required for self-activation.</text>
</comment>
<evidence type="ECO:0000256" key="9">
    <source>
        <dbReference type="ARBA" id="ARBA00023139"/>
    </source>
</evidence>
<keyword evidence="11 14" id="KW-0449">Lipoprotein</keyword>
<gene>
    <name evidence="16" type="primary">GPA1</name>
    <name evidence="16" type="ORF">Zm00014a_010349</name>
</gene>